<dbReference type="EMBL" id="MT664984">
    <property type="protein sequence ID" value="QNN97209.1"/>
    <property type="molecule type" value="Genomic_DNA"/>
</dbReference>
<protein>
    <submittedName>
        <fullName evidence="1">Uncharacterized protein</fullName>
    </submittedName>
</protein>
<keyword evidence="2" id="KW-1185">Reference proteome</keyword>
<dbReference type="RefSeq" id="YP_010738939.1">
    <property type="nucleotide sequence ID" value="NC_073033.1"/>
</dbReference>
<sequence length="294" mass="32403">MFEVKFGGKRHPAATLADASKLFTAWIDANDFGASDLKKSDGFLYKEGSRAYYGYVSYNGRTWRGVYGQEGHVEIFDRVIETTADYVPPTEEAPAATVAIAKPKTIADVIRAGISAGLDNAAVLAEVKKAFPEGSTSAACVSYYRSKMKKSPAAKALAAPTEARKVKVELKSVEYLVKEWRQGFTAKVYVDGKAYCTVIDMDDEASPHFEFSRIDAYKLLDIVELRSMAADILAKREYDRLTKGKVCIMKDSKLYTIKGASEELVRQKNPTATVINGMTVAQFRQVLKTVEAAQ</sequence>
<accession>A0A7G9UT54</accession>
<organism evidence="1 2">
    <name type="scientific">Xanthomonas phage Xp12</name>
    <dbReference type="NCBI Taxonomy" id="2746072"/>
    <lineage>
        <taxon>Viruses</taxon>
        <taxon>Duplodnaviria</taxon>
        <taxon>Heunggongvirae</taxon>
        <taxon>Uroviricota</taxon>
        <taxon>Caudoviricetes</taxon>
        <taxon>Mesyanzhinovviridae</taxon>
        <taxon>Bradleyvirinae</taxon>
        <taxon>Bosavirus</taxon>
        <taxon>Bosavirus Xp12</taxon>
    </lineage>
</organism>
<name>A0A7G9UT54_9CAUD</name>
<evidence type="ECO:0000313" key="1">
    <source>
        <dbReference type="EMBL" id="QNN97209.1"/>
    </source>
</evidence>
<dbReference type="KEGG" id="vg:79586321"/>
<reference evidence="1 2" key="1">
    <citation type="submission" date="2020-06" db="EMBL/GenBank/DDBJ databases">
        <authorList>
            <person name="Tamanaha E."/>
            <person name="Walsh S.E."/>
            <person name="Anton B.P."/>
            <person name="Fomenkov A."/>
            <person name="Xu S.-Y."/>
            <person name="Weigele P.R."/>
        </authorList>
    </citation>
    <scope>NUCLEOTIDE SEQUENCE [LARGE SCALE GENOMIC DNA]</scope>
</reference>
<evidence type="ECO:0000313" key="2">
    <source>
        <dbReference type="Proteomes" id="UP000516126"/>
    </source>
</evidence>
<dbReference type="GeneID" id="79586321"/>
<proteinExistence type="predicted"/>
<dbReference type="Proteomes" id="UP000516126">
    <property type="component" value="Segment"/>
</dbReference>